<accession>A0A1L7XQT3</accession>
<dbReference type="EMBL" id="FJOG01000044">
    <property type="protein sequence ID" value="CZR67416.1"/>
    <property type="molecule type" value="Genomic_DNA"/>
</dbReference>
<keyword evidence="4" id="KW-1185">Reference proteome</keyword>
<evidence type="ECO:0000256" key="2">
    <source>
        <dbReference type="SAM" id="SignalP"/>
    </source>
</evidence>
<organism evidence="3 4">
    <name type="scientific">Phialocephala subalpina</name>
    <dbReference type="NCBI Taxonomy" id="576137"/>
    <lineage>
        <taxon>Eukaryota</taxon>
        <taxon>Fungi</taxon>
        <taxon>Dikarya</taxon>
        <taxon>Ascomycota</taxon>
        <taxon>Pezizomycotina</taxon>
        <taxon>Leotiomycetes</taxon>
        <taxon>Helotiales</taxon>
        <taxon>Mollisiaceae</taxon>
        <taxon>Phialocephala</taxon>
        <taxon>Phialocephala fortinii species complex</taxon>
    </lineage>
</organism>
<gene>
    <name evidence="3" type="ORF">PAC_17315</name>
</gene>
<sequence>MACSLMLLSLSTLTTAYTTFETNCTHPTTRVNYVSSVNARGTMDILWSSLFTILACTWTVLHLNVPMQREGRDKGLLGDVKWMFKRGLSSFIWMLVVILAPEILIAKYWGDLVSARDVPVEIREFAVKDEVPWTTSHAFFANMGGFALRWYAPKRVGKLHHSMTQTELDMPHQITAGDLNNASVISLTAEQPVTPPALRHLNIKQIIALREAGLLPRLPYITLEELQDRNKSDSLIRVIAIVQIVWSVVQIIVRAARRLAISQLEVAVVAFAACAIAMYGLNWYKPKGVQVPITILQYPRNAPLSVRDIVSHRYSGYTEDGLILRWIRALTDRTFGQRDESGAVHNLAVGETGSAEVWPLSLGCVVFGGIHLAAWNFDFPTRVEQILWWIASLWCTFSVFGLLMLYFFLVFLQDHWNSWDQWGGTEAVGLGLLRFMPAAYLLARLYLLVEIFRTLCFLPESAYIATWATNVPHVA</sequence>
<feature type="transmembrane region" description="Helical" evidence="1">
    <location>
        <begin position="387"/>
        <end position="412"/>
    </location>
</feature>
<feature type="transmembrane region" description="Helical" evidence="1">
    <location>
        <begin position="357"/>
        <end position="375"/>
    </location>
</feature>
<dbReference type="AlphaFoldDB" id="A0A1L7XQT3"/>
<dbReference type="PANTHER" id="PTHR35043">
    <property type="entry name" value="TRANSCRIPTION FACTOR DOMAIN-CONTAINING PROTEIN"/>
    <property type="match status" value="1"/>
</dbReference>
<dbReference type="STRING" id="576137.A0A1L7XQT3"/>
<proteinExistence type="predicted"/>
<evidence type="ECO:0000313" key="4">
    <source>
        <dbReference type="Proteomes" id="UP000184330"/>
    </source>
</evidence>
<feature type="transmembrane region" description="Helical" evidence="1">
    <location>
        <begin position="45"/>
        <end position="65"/>
    </location>
</feature>
<dbReference type="Proteomes" id="UP000184330">
    <property type="component" value="Unassembled WGS sequence"/>
</dbReference>
<feature type="signal peptide" evidence="2">
    <location>
        <begin position="1"/>
        <end position="16"/>
    </location>
</feature>
<protein>
    <submittedName>
        <fullName evidence="3">Uncharacterized protein</fullName>
    </submittedName>
</protein>
<keyword evidence="2" id="KW-0732">Signal</keyword>
<dbReference type="PANTHER" id="PTHR35043:SF7">
    <property type="entry name" value="TRANSCRIPTION FACTOR DOMAIN-CONTAINING PROTEIN"/>
    <property type="match status" value="1"/>
</dbReference>
<keyword evidence="1" id="KW-1133">Transmembrane helix</keyword>
<feature type="transmembrane region" description="Helical" evidence="1">
    <location>
        <begin position="265"/>
        <end position="284"/>
    </location>
</feature>
<feature type="transmembrane region" description="Helical" evidence="1">
    <location>
        <begin position="432"/>
        <end position="449"/>
    </location>
</feature>
<feature type="transmembrane region" description="Helical" evidence="1">
    <location>
        <begin position="91"/>
        <end position="110"/>
    </location>
</feature>
<dbReference type="OrthoDB" id="3061561at2759"/>
<name>A0A1L7XQT3_9HELO</name>
<keyword evidence="1" id="KW-0812">Transmembrane</keyword>
<evidence type="ECO:0000313" key="3">
    <source>
        <dbReference type="EMBL" id="CZR67416.1"/>
    </source>
</evidence>
<keyword evidence="1" id="KW-0472">Membrane</keyword>
<evidence type="ECO:0000256" key="1">
    <source>
        <dbReference type="SAM" id="Phobius"/>
    </source>
</evidence>
<feature type="chain" id="PRO_5012228209" evidence="2">
    <location>
        <begin position="17"/>
        <end position="475"/>
    </location>
</feature>
<reference evidence="3 4" key="1">
    <citation type="submission" date="2016-03" db="EMBL/GenBank/DDBJ databases">
        <authorList>
            <person name="Ploux O."/>
        </authorList>
    </citation>
    <scope>NUCLEOTIDE SEQUENCE [LARGE SCALE GENOMIC DNA]</scope>
    <source>
        <strain evidence="3 4">UAMH 11012</strain>
    </source>
</reference>